<dbReference type="Proteomes" id="UP000593572">
    <property type="component" value="Unassembled WGS sequence"/>
</dbReference>
<name>A0A7J8LWV0_9ROSI</name>
<evidence type="ECO:0000256" key="1">
    <source>
        <dbReference type="ARBA" id="ARBA00005814"/>
    </source>
</evidence>
<organism evidence="4 5">
    <name type="scientific">Gossypium lobatum</name>
    <dbReference type="NCBI Taxonomy" id="34289"/>
    <lineage>
        <taxon>Eukaryota</taxon>
        <taxon>Viridiplantae</taxon>
        <taxon>Streptophyta</taxon>
        <taxon>Embryophyta</taxon>
        <taxon>Tracheophyta</taxon>
        <taxon>Spermatophyta</taxon>
        <taxon>Magnoliopsida</taxon>
        <taxon>eudicotyledons</taxon>
        <taxon>Gunneridae</taxon>
        <taxon>Pentapetalae</taxon>
        <taxon>rosids</taxon>
        <taxon>malvids</taxon>
        <taxon>Malvales</taxon>
        <taxon>Malvaceae</taxon>
        <taxon>Malvoideae</taxon>
        <taxon>Gossypium</taxon>
    </lineage>
</organism>
<comment type="caution">
    <text evidence="4">The sequence shown here is derived from an EMBL/GenBank/DDBJ whole genome shotgun (WGS) entry which is preliminary data.</text>
</comment>
<evidence type="ECO:0000256" key="2">
    <source>
        <dbReference type="ARBA" id="ARBA00022448"/>
    </source>
</evidence>
<keyword evidence="2" id="KW-0813">Transport</keyword>
<keyword evidence="3" id="KW-1133">Transmembrane helix</keyword>
<dbReference type="InterPro" id="IPR052215">
    <property type="entry name" value="Plant_ABCG"/>
</dbReference>
<evidence type="ECO:0000313" key="4">
    <source>
        <dbReference type="EMBL" id="MBA0556925.1"/>
    </source>
</evidence>
<evidence type="ECO:0000256" key="3">
    <source>
        <dbReference type="SAM" id="Phobius"/>
    </source>
</evidence>
<feature type="transmembrane region" description="Helical" evidence="3">
    <location>
        <begin position="39"/>
        <end position="59"/>
    </location>
</feature>
<proteinExistence type="inferred from homology"/>
<protein>
    <submittedName>
        <fullName evidence="4">Uncharacterized protein</fullName>
    </submittedName>
</protein>
<gene>
    <name evidence="4" type="ORF">Golob_026990</name>
</gene>
<reference evidence="4 5" key="1">
    <citation type="journal article" date="2019" name="Genome Biol. Evol.">
        <title>Insights into the evolution of the New World diploid cottons (Gossypium, subgenus Houzingenia) based on genome sequencing.</title>
        <authorList>
            <person name="Grover C.E."/>
            <person name="Arick M.A. 2nd"/>
            <person name="Thrash A."/>
            <person name="Conover J.L."/>
            <person name="Sanders W.S."/>
            <person name="Peterson D.G."/>
            <person name="Frelichowski J.E."/>
            <person name="Scheffler J.A."/>
            <person name="Scheffler B.E."/>
            <person name="Wendel J.F."/>
        </authorList>
    </citation>
    <scope>NUCLEOTIDE SEQUENCE [LARGE SCALE GENOMIC DNA]</scope>
    <source>
        <strain evidence="4">157</strain>
        <tissue evidence="4">Leaf</tissue>
    </source>
</reference>
<keyword evidence="3" id="KW-0472">Membrane</keyword>
<accession>A0A7J8LWV0</accession>
<dbReference type="EMBL" id="JABEZX010000005">
    <property type="protein sequence ID" value="MBA0556925.1"/>
    <property type="molecule type" value="Genomic_DNA"/>
</dbReference>
<dbReference type="PANTHER" id="PTHR48042">
    <property type="entry name" value="ABC TRANSPORTER G FAMILY MEMBER 11"/>
    <property type="match status" value="1"/>
</dbReference>
<keyword evidence="3" id="KW-0812">Transmembrane</keyword>
<evidence type="ECO:0000313" key="5">
    <source>
        <dbReference type="Proteomes" id="UP000593572"/>
    </source>
</evidence>
<comment type="similarity">
    <text evidence="1">Belongs to the ABC transporter superfamily. ABCG family. Eye pigment precursor importer (TC 3.A.1.204) subfamily.</text>
</comment>
<feature type="transmembrane region" description="Helical" evidence="3">
    <location>
        <begin position="12"/>
        <end position="33"/>
    </location>
</feature>
<keyword evidence="5" id="KW-1185">Reference proteome</keyword>
<dbReference type="AlphaFoldDB" id="A0A7J8LWV0"/>
<dbReference type="PANTHER" id="PTHR48042:SF19">
    <property type="entry name" value="OS09G0472100 PROTEIN"/>
    <property type="match status" value="1"/>
</dbReference>
<sequence length="67" mass="7479">MPHTLFRRRIQVRGITLTVAVLFNNLSLSYGSIQERGASLLFVTAILIFMTIGGFPSFVEEMKACNT</sequence>